<evidence type="ECO:0000256" key="1">
    <source>
        <dbReference type="SAM" id="Phobius"/>
    </source>
</evidence>
<dbReference type="Proteomes" id="UP000078529">
    <property type="component" value="Unassembled WGS sequence"/>
</dbReference>
<feature type="transmembrane region" description="Helical" evidence="1">
    <location>
        <begin position="66"/>
        <end position="87"/>
    </location>
</feature>
<dbReference type="PATRIC" id="fig|401562.4.peg.759"/>
<evidence type="ECO:0000313" key="3">
    <source>
        <dbReference type="Proteomes" id="UP000078529"/>
    </source>
</evidence>
<reference evidence="2 3" key="1">
    <citation type="journal article" date="2016" name="Front. Microbiol.">
        <title>Genomic Resource of Rice Seed Associated Bacteria.</title>
        <authorList>
            <person name="Midha S."/>
            <person name="Bansal K."/>
            <person name="Sharma S."/>
            <person name="Kumar N."/>
            <person name="Patil P.P."/>
            <person name="Chaudhry V."/>
            <person name="Patil P.B."/>
        </authorList>
    </citation>
    <scope>NUCLEOTIDE SEQUENCE [LARGE SCALE GENOMIC DNA]</scope>
    <source>
        <strain evidence="2 3">NS365</strain>
    </source>
</reference>
<proteinExistence type="predicted"/>
<keyword evidence="1" id="KW-1133">Transmembrane helix</keyword>
<keyword evidence="3" id="KW-1185">Reference proteome</keyword>
<dbReference type="EMBL" id="LDQA01000014">
    <property type="protein sequence ID" value="KTR06914.1"/>
    <property type="molecule type" value="Genomic_DNA"/>
</dbReference>
<evidence type="ECO:0000313" key="2">
    <source>
        <dbReference type="EMBL" id="KTR06914.1"/>
    </source>
</evidence>
<sequence>MAKAPKDDIDPGVLLRSARRATWNTFQFFDGWKAVFLLLPVAWQWLSGMPKLEWSALTELLSLTTLLSYIALVLAAFVAQWVMAAWYMGTQRLSDNDPEYPRSIMERETFTLTEAAYLLAGVKIQSGEMTGTALVILQDLQARAGEKRLKVTKPFELEITLENMRTTGGVNGRPKAGAHVEITAETLRKLAEKRGVAIPGLTDDVRKVSA</sequence>
<keyword evidence="1" id="KW-0812">Transmembrane</keyword>
<name>A0A175RVB0_9HYPH</name>
<dbReference type="RefSeq" id="WP_058599310.1">
    <property type="nucleotide sequence ID" value="NZ_LDQA01000014.1"/>
</dbReference>
<gene>
    <name evidence="2" type="ORF">NS365_05640</name>
</gene>
<accession>A0A175RVB0</accession>
<keyword evidence="1" id="KW-0472">Membrane</keyword>
<comment type="caution">
    <text evidence="2">The sequence shown here is derived from an EMBL/GenBank/DDBJ whole genome shotgun (WGS) entry which is preliminary data.</text>
</comment>
<protein>
    <submittedName>
        <fullName evidence="2">Uncharacterized protein</fullName>
    </submittedName>
</protein>
<organism evidence="2 3">
    <name type="scientific">Aureimonas ureilytica</name>
    <dbReference type="NCBI Taxonomy" id="401562"/>
    <lineage>
        <taxon>Bacteria</taxon>
        <taxon>Pseudomonadati</taxon>
        <taxon>Pseudomonadota</taxon>
        <taxon>Alphaproteobacteria</taxon>
        <taxon>Hyphomicrobiales</taxon>
        <taxon>Aurantimonadaceae</taxon>
        <taxon>Aureimonas</taxon>
    </lineage>
</organism>
<feature type="transmembrane region" description="Helical" evidence="1">
    <location>
        <begin position="26"/>
        <end position="46"/>
    </location>
</feature>
<dbReference type="AlphaFoldDB" id="A0A175RVB0"/>